<name>A0A4Y3IYC9_ACILW</name>
<dbReference type="Proteomes" id="UP001262767">
    <property type="component" value="Unassembled WGS sequence"/>
</dbReference>
<evidence type="ECO:0000313" key="7">
    <source>
        <dbReference type="Proteomes" id="UP000509126"/>
    </source>
</evidence>
<dbReference type="Proteomes" id="UP000548425">
    <property type="component" value="Unassembled WGS sequence"/>
</dbReference>
<reference evidence="6" key="5">
    <citation type="submission" date="2021-06" db="EMBL/GenBank/DDBJ databases">
        <authorList>
            <person name="Diorio-Toth L."/>
        </authorList>
    </citation>
    <scope>NUCLEOTIDE SEQUENCE</scope>
    <source>
        <strain evidence="6">AL_065</strain>
    </source>
</reference>
<reference evidence="5 7" key="3">
    <citation type="submission" date="2019-11" db="EMBL/GenBank/DDBJ databases">
        <title>FDA dAtabase for Regulatory Grade micrObial Sequences (FDA-ARGOS): Supporting development and validation of Infectious Disease Dx tests.</title>
        <authorList>
            <person name="Patel R."/>
            <person name="Rucinski S."/>
            <person name="Tallon L."/>
            <person name="Sadzewicz L."/>
            <person name="Vavikolanu K."/>
            <person name="Mehta A."/>
            <person name="Aluvathingal J."/>
            <person name="Nadendla S."/>
            <person name="Nandy P."/>
            <person name="Geyer C."/>
            <person name="Yan Y."/>
            <person name="Sichtig H."/>
        </authorList>
    </citation>
    <scope>NUCLEOTIDE SEQUENCE [LARGE SCALE GENOMIC DNA]</scope>
    <source>
        <strain evidence="5 7">FDAARGOS_557</strain>
    </source>
</reference>
<dbReference type="EMBL" id="JAUUUS010000119">
    <property type="protein sequence ID" value="MDP1447690.1"/>
    <property type="molecule type" value="Genomic_DNA"/>
</dbReference>
<dbReference type="Proteomes" id="UP000293391">
    <property type="component" value="Chromosome"/>
</dbReference>
<keyword evidence="1" id="KW-0472">Membrane</keyword>
<evidence type="ECO:0000256" key="1">
    <source>
        <dbReference type="SAM" id="Phobius"/>
    </source>
</evidence>
<keyword evidence="1" id="KW-0812">Transmembrane</keyword>
<sequence length="49" mass="5677">MGYYEQALGVAMSFWKRKNNASFVFFIITLYSLLGFGLGYVIWEFVLQG</sequence>
<evidence type="ECO:0000313" key="3">
    <source>
        <dbReference type="EMBL" id="MDP1447690.1"/>
    </source>
</evidence>
<dbReference type="Proteomes" id="UP001242129">
    <property type="component" value="Unassembled WGS sequence"/>
</dbReference>
<evidence type="ECO:0000313" key="5">
    <source>
        <dbReference type="EMBL" id="QKU19974.1"/>
    </source>
</evidence>
<reference evidence="6" key="2">
    <citation type="journal article" date="2019" name="Nat. Commun.">
        <title>Spatiotemporal dynamics of multidrug resistant bacteria on intensive care unit surfaces.</title>
        <authorList>
            <person name="D'Souza A.W."/>
            <person name="Potter R.F."/>
            <person name="Wallace M."/>
            <person name="Shupe A."/>
            <person name="Patel S."/>
            <person name="Sun X."/>
            <person name="Gul D."/>
            <person name="Kwon J.H."/>
            <person name="Andleeb S."/>
            <person name="Burnham C.D."/>
            <person name="Dantas G."/>
        </authorList>
    </citation>
    <scope>NUCLEOTIDE SEQUENCE</scope>
    <source>
        <strain evidence="6">AL_065</strain>
    </source>
</reference>
<dbReference type="EMBL" id="JACHLA010000001">
    <property type="protein sequence ID" value="MBB6362195.1"/>
    <property type="molecule type" value="Genomic_DNA"/>
</dbReference>
<reference evidence="6" key="1">
    <citation type="submission" date="2018-10" db="EMBL/GenBank/DDBJ databases">
        <authorList>
            <person name="D'Souza A.W."/>
            <person name="Potter R.F."/>
            <person name="Wallace M."/>
            <person name="Shupe A."/>
            <person name="Patel S."/>
            <person name="Sun S."/>
            <person name="Gul D."/>
            <person name="Kwon J.H."/>
            <person name="Andleeb S."/>
            <person name="Burnham C.-A.D."/>
            <person name="Dantas G."/>
        </authorList>
    </citation>
    <scope>NUCLEOTIDE SEQUENCE</scope>
    <source>
        <strain evidence="6">AL_065</strain>
    </source>
</reference>
<evidence type="ECO:0000313" key="8">
    <source>
        <dbReference type="Proteomes" id="UP000548425"/>
    </source>
</evidence>
<gene>
    <name evidence="6" type="ORF">EVX74_004070</name>
    <name evidence="5" type="ORF">FOB19_05105</name>
    <name evidence="2" type="ORF">HNP34_000271</name>
    <name evidence="4" type="ORF">J2X86_000870</name>
    <name evidence="3" type="ORF">Q8G51_07690</name>
</gene>
<reference evidence="2 8" key="4">
    <citation type="submission" date="2020-08" db="EMBL/GenBank/DDBJ databases">
        <title>Functional genomics of gut bacteria from endangered species of beetles.</title>
        <authorList>
            <person name="Carlos-Shanley C."/>
        </authorList>
    </citation>
    <scope>NUCLEOTIDE SEQUENCE [LARGE SCALE GENOMIC DNA]</scope>
    <source>
        <strain evidence="2 8">S00127</strain>
    </source>
</reference>
<dbReference type="AlphaFoldDB" id="A0A4Y3IYC9"/>
<dbReference type="Proteomes" id="UP000509126">
    <property type="component" value="Chromosome"/>
</dbReference>
<protein>
    <submittedName>
        <fullName evidence="5">Uncharacterized protein</fullName>
    </submittedName>
</protein>
<organism evidence="5 7">
    <name type="scientific">Acinetobacter lwoffii</name>
    <dbReference type="NCBI Taxonomy" id="28090"/>
    <lineage>
        <taxon>Bacteria</taxon>
        <taxon>Pseudomonadati</taxon>
        <taxon>Pseudomonadota</taxon>
        <taxon>Gammaproteobacteria</taxon>
        <taxon>Moraxellales</taxon>
        <taxon>Moraxellaceae</taxon>
        <taxon>Acinetobacter</taxon>
    </lineage>
</organism>
<keyword evidence="1" id="KW-1133">Transmembrane helix</keyword>
<reference evidence="4" key="7">
    <citation type="submission" date="2023-07" db="EMBL/GenBank/DDBJ databases">
        <title>Sorghum-associated microbial communities from plants grown in Nebraska, USA.</title>
        <authorList>
            <person name="Schachtman D."/>
        </authorList>
    </citation>
    <scope>NUCLEOTIDE SEQUENCE</scope>
    <source>
        <strain evidence="4">BE44</strain>
    </source>
</reference>
<dbReference type="EMBL" id="CP054803">
    <property type="protein sequence ID" value="QKU19974.1"/>
    <property type="molecule type" value="Genomic_DNA"/>
</dbReference>
<evidence type="ECO:0000313" key="6">
    <source>
        <dbReference type="EMBL" id="QXR09003.1"/>
    </source>
</evidence>
<evidence type="ECO:0000313" key="4">
    <source>
        <dbReference type="EMBL" id="MDR6628859.1"/>
    </source>
</evidence>
<reference evidence="3" key="6">
    <citation type="submission" date="2023-07" db="EMBL/GenBank/DDBJ databases">
        <title>Dynamics of blaOXA-23 gene transmission in Acinetobacter spp. from contaminated veterinary surfaces.</title>
        <authorList>
            <person name="Moreira Da Silva J."/>
            <person name="Menezes J."/>
            <person name="Fernandes L."/>
            <person name="Marques C."/>
            <person name="Amaral A."/>
            <person name="Timofte D."/>
            <person name="Pomba C."/>
        </authorList>
    </citation>
    <scope>NUCLEOTIDE SEQUENCE</scope>
    <source>
        <strain evidence="3">CMVB11Z4A1</strain>
    </source>
</reference>
<accession>A0A4Y3IYC9</accession>
<evidence type="ECO:0000313" key="2">
    <source>
        <dbReference type="EMBL" id="MBB6362195.1"/>
    </source>
</evidence>
<dbReference type="EMBL" id="CP078045">
    <property type="protein sequence ID" value="QXR09003.1"/>
    <property type="molecule type" value="Genomic_DNA"/>
</dbReference>
<dbReference type="EMBL" id="JAVDSC010000002">
    <property type="protein sequence ID" value="MDR6628859.1"/>
    <property type="molecule type" value="Genomic_DNA"/>
</dbReference>
<proteinExistence type="predicted"/>
<feature type="transmembrane region" description="Helical" evidence="1">
    <location>
        <begin position="21"/>
        <end position="43"/>
    </location>
</feature>